<comment type="caution">
    <text evidence="2">The sequence shown here is derived from an EMBL/GenBank/DDBJ whole genome shotgun (WGS) entry which is preliminary data.</text>
</comment>
<dbReference type="AlphaFoldDB" id="A0A0L0VLH2"/>
<name>A0A0L0VLH2_9BASI</name>
<protein>
    <submittedName>
        <fullName evidence="2">Uncharacterized protein</fullName>
    </submittedName>
</protein>
<dbReference type="Proteomes" id="UP000054564">
    <property type="component" value="Unassembled WGS sequence"/>
</dbReference>
<accession>A0A0L0VLH2</accession>
<evidence type="ECO:0000313" key="3">
    <source>
        <dbReference type="Proteomes" id="UP000054564"/>
    </source>
</evidence>
<keyword evidence="3" id="KW-1185">Reference proteome</keyword>
<reference evidence="3" key="1">
    <citation type="submission" date="2014-03" db="EMBL/GenBank/DDBJ databases">
        <title>The Genome Sequence of Puccinia striiformis f. sp. tritici PST-78.</title>
        <authorList>
            <consortium name="The Broad Institute Genome Sequencing Platform"/>
            <person name="Cuomo C."/>
            <person name="Hulbert S."/>
            <person name="Chen X."/>
            <person name="Walker B."/>
            <person name="Young S.K."/>
            <person name="Zeng Q."/>
            <person name="Gargeya S."/>
            <person name="Fitzgerald M."/>
            <person name="Haas B."/>
            <person name="Abouelleil A."/>
            <person name="Alvarado L."/>
            <person name="Arachchi H.M."/>
            <person name="Berlin A.M."/>
            <person name="Chapman S.B."/>
            <person name="Goldberg J."/>
            <person name="Griggs A."/>
            <person name="Gujja S."/>
            <person name="Hansen M."/>
            <person name="Howarth C."/>
            <person name="Imamovic A."/>
            <person name="Larimer J."/>
            <person name="McCowan C."/>
            <person name="Montmayeur A."/>
            <person name="Murphy C."/>
            <person name="Neiman D."/>
            <person name="Pearson M."/>
            <person name="Priest M."/>
            <person name="Roberts A."/>
            <person name="Saif S."/>
            <person name="Shea T."/>
            <person name="Sisk P."/>
            <person name="Sykes S."/>
            <person name="Wortman J."/>
            <person name="Nusbaum C."/>
            <person name="Birren B."/>
        </authorList>
    </citation>
    <scope>NUCLEOTIDE SEQUENCE [LARGE SCALE GENOMIC DNA]</scope>
    <source>
        <strain evidence="3">race PST-78</strain>
    </source>
</reference>
<evidence type="ECO:0000256" key="1">
    <source>
        <dbReference type="SAM" id="MobiDB-lite"/>
    </source>
</evidence>
<proteinExistence type="predicted"/>
<organism evidence="2 3">
    <name type="scientific">Puccinia striiformis f. sp. tritici PST-78</name>
    <dbReference type="NCBI Taxonomy" id="1165861"/>
    <lineage>
        <taxon>Eukaryota</taxon>
        <taxon>Fungi</taxon>
        <taxon>Dikarya</taxon>
        <taxon>Basidiomycota</taxon>
        <taxon>Pucciniomycotina</taxon>
        <taxon>Pucciniomycetes</taxon>
        <taxon>Pucciniales</taxon>
        <taxon>Pucciniaceae</taxon>
        <taxon>Puccinia</taxon>
    </lineage>
</organism>
<evidence type="ECO:0000313" key="2">
    <source>
        <dbReference type="EMBL" id="KNF00119.1"/>
    </source>
</evidence>
<gene>
    <name evidence="2" type="ORF">PSTG_06531</name>
</gene>
<dbReference type="EMBL" id="AJIL01000039">
    <property type="protein sequence ID" value="KNF00119.1"/>
    <property type="molecule type" value="Genomic_DNA"/>
</dbReference>
<sequence length="187" mass="20944">MAQSRKKQCLVTPPPSLVSVTQAQSQEEHSQRRQRTEMVKDFDNACSPFPEQAIRLHQNKLSVCYTHFNPPKSLQQKKDKHRQRKIGYPSVAGTFISQLMTTPHVATCLKKQPEEIDSQKIVAVGVSGTGNINPCDVAQLCAIWCAETAWPCAALGEQAHQGILEMLKLKATRVLLSWRQCHSVWLG</sequence>
<feature type="region of interest" description="Disordered" evidence="1">
    <location>
        <begin position="1"/>
        <end position="33"/>
    </location>
</feature>